<protein>
    <submittedName>
        <fullName evidence="2">Uncharacterized protein</fullName>
    </submittedName>
</protein>
<keyword evidence="1" id="KW-0175">Coiled coil</keyword>
<comment type="caution">
    <text evidence="2">The sequence shown here is derived from an EMBL/GenBank/DDBJ whole genome shotgun (WGS) entry which is preliminary data.</text>
</comment>
<evidence type="ECO:0000313" key="2">
    <source>
        <dbReference type="EMBL" id="TFY67523.1"/>
    </source>
</evidence>
<dbReference type="EMBL" id="SEKV01000051">
    <property type="protein sequence ID" value="TFY67523.1"/>
    <property type="molecule type" value="Genomic_DNA"/>
</dbReference>
<reference evidence="2 3" key="1">
    <citation type="submission" date="2019-01" db="EMBL/GenBank/DDBJ databases">
        <title>Genome sequencing of the rare red list fungi Fomitopsis rosea.</title>
        <authorList>
            <person name="Buettner E."/>
            <person name="Kellner H."/>
        </authorList>
    </citation>
    <scope>NUCLEOTIDE SEQUENCE [LARGE SCALE GENOMIC DNA]</scope>
    <source>
        <strain evidence="2 3">DSM 105464</strain>
    </source>
</reference>
<evidence type="ECO:0000256" key="1">
    <source>
        <dbReference type="SAM" id="Coils"/>
    </source>
</evidence>
<gene>
    <name evidence="2" type="ORF">EVJ58_g1573</name>
</gene>
<feature type="coiled-coil region" evidence="1">
    <location>
        <begin position="23"/>
        <end position="108"/>
    </location>
</feature>
<organism evidence="2 3">
    <name type="scientific">Rhodofomes roseus</name>
    <dbReference type="NCBI Taxonomy" id="34475"/>
    <lineage>
        <taxon>Eukaryota</taxon>
        <taxon>Fungi</taxon>
        <taxon>Dikarya</taxon>
        <taxon>Basidiomycota</taxon>
        <taxon>Agaricomycotina</taxon>
        <taxon>Agaricomycetes</taxon>
        <taxon>Polyporales</taxon>
        <taxon>Rhodofomes</taxon>
    </lineage>
</organism>
<name>A0A4Y9Z0Z3_9APHY</name>
<dbReference type="STRING" id="34475.A0A4Y9Z0Z3"/>
<evidence type="ECO:0000313" key="3">
    <source>
        <dbReference type="Proteomes" id="UP000298390"/>
    </source>
</evidence>
<accession>A0A4Y9Z0Z3</accession>
<dbReference type="AlphaFoldDB" id="A0A4Y9Z0Z3"/>
<dbReference type="Proteomes" id="UP000298390">
    <property type="component" value="Unassembled WGS sequence"/>
</dbReference>
<proteinExistence type="predicted"/>
<sequence>MHLADIDTPRALQSIASLQDVEIHRLRGECNAFETEIRNLREQLNERVEAQTLVNDLRDLVEKVRDAEHNRELRESVNRLNDQLHSQLNEKQQRLVELEARFEEKFKQACAHLGERDDDICFLERKLSEMGERAKLAEREQQWTEQQLASCSRYVQELLGEIADVTQVGIDNHSLTWCAEAIVIQKAQQSLGEKASSAFLRGSRLNKEVSLLIEIAELRRQAEQRALPGESSQIPCIGNVIVCADEPPRDSVFRTQSTVRQNDDDPRLYMTPGGVLEDMFRALSSKAPDPQAIKEILGIKNIVIVTPADFVWASCPDTGHFVKAALFRTKGDKWQDTKLKFIKRLQKRGPTEIIPYFSGAYYYVGTYTVGEAEAMNAVDFEGLPEKTQQEVISSSGKPTEWGSLRELYLCGKLSALRFPVQRTGFNSPLHQYLRQNA</sequence>